<evidence type="ECO:0000313" key="3">
    <source>
        <dbReference type="Proteomes" id="UP000738349"/>
    </source>
</evidence>
<evidence type="ECO:0000256" key="1">
    <source>
        <dbReference type="SAM" id="MobiDB-lite"/>
    </source>
</evidence>
<dbReference type="AlphaFoldDB" id="A0A9P9FRP3"/>
<name>A0A9P9FRP3_9HYPO</name>
<accession>A0A9P9FRP3</accession>
<feature type="compositionally biased region" description="Basic residues" evidence="1">
    <location>
        <begin position="144"/>
        <end position="154"/>
    </location>
</feature>
<dbReference type="EMBL" id="JAGMUV010000002">
    <property type="protein sequence ID" value="KAH7170715.1"/>
    <property type="molecule type" value="Genomic_DNA"/>
</dbReference>
<reference evidence="2" key="1">
    <citation type="journal article" date="2021" name="Nat. Commun.">
        <title>Genetic determinants of endophytism in the Arabidopsis root mycobiome.</title>
        <authorList>
            <person name="Mesny F."/>
            <person name="Miyauchi S."/>
            <person name="Thiergart T."/>
            <person name="Pickel B."/>
            <person name="Atanasova L."/>
            <person name="Karlsson M."/>
            <person name="Huettel B."/>
            <person name="Barry K.W."/>
            <person name="Haridas S."/>
            <person name="Chen C."/>
            <person name="Bauer D."/>
            <person name="Andreopoulos W."/>
            <person name="Pangilinan J."/>
            <person name="LaButti K."/>
            <person name="Riley R."/>
            <person name="Lipzen A."/>
            <person name="Clum A."/>
            <person name="Drula E."/>
            <person name="Henrissat B."/>
            <person name="Kohler A."/>
            <person name="Grigoriev I.V."/>
            <person name="Martin F.M."/>
            <person name="Hacquard S."/>
        </authorList>
    </citation>
    <scope>NUCLEOTIDE SEQUENCE</scope>
    <source>
        <strain evidence="2">MPI-CAGE-AT-0147</strain>
    </source>
</reference>
<protein>
    <submittedName>
        <fullName evidence="2">Uncharacterized protein</fullName>
    </submittedName>
</protein>
<comment type="caution">
    <text evidence="2">The sequence shown here is derived from an EMBL/GenBank/DDBJ whole genome shotgun (WGS) entry which is preliminary data.</text>
</comment>
<proteinExistence type="predicted"/>
<organism evidence="2 3">
    <name type="scientific">Dactylonectria macrodidyma</name>
    <dbReference type="NCBI Taxonomy" id="307937"/>
    <lineage>
        <taxon>Eukaryota</taxon>
        <taxon>Fungi</taxon>
        <taxon>Dikarya</taxon>
        <taxon>Ascomycota</taxon>
        <taxon>Pezizomycotina</taxon>
        <taxon>Sordariomycetes</taxon>
        <taxon>Hypocreomycetidae</taxon>
        <taxon>Hypocreales</taxon>
        <taxon>Nectriaceae</taxon>
        <taxon>Dactylonectria</taxon>
    </lineage>
</organism>
<gene>
    <name evidence="2" type="ORF">EDB81DRAFT_176790</name>
</gene>
<dbReference type="Proteomes" id="UP000738349">
    <property type="component" value="Unassembled WGS sequence"/>
</dbReference>
<sequence length="163" mass="18274">MPRGSHGAGHGKWETHGLMRAACWRSCLMSHVPRPRGQRSQVRREAIMEPWVFTGCLTTCLQGVRVLPRGAAPPFMQYECTSRAVLGSPDQQGDQLFLNLGRGSRKLLFPVWRQQHARRGACSAVERPIPRLRKVPNEPCSASTHHHPSQRKRWAAGPESVPT</sequence>
<feature type="region of interest" description="Disordered" evidence="1">
    <location>
        <begin position="134"/>
        <end position="163"/>
    </location>
</feature>
<evidence type="ECO:0000313" key="2">
    <source>
        <dbReference type="EMBL" id="KAH7170715.1"/>
    </source>
</evidence>
<keyword evidence="3" id="KW-1185">Reference proteome</keyword>